<name>A0A4R5D6K6_9ACTN</name>
<sequence length="139" mass="14887">MIVLGLLLLAVAAAAVVVAVIEGGDQVAVSAFDIDLDTPLWGVFAVGIGTGMLGMLGLLACIAGVRRSRERREEIEYLRRKVAAHERAAERDEGDTTRVDRPDRGEGDDVGTWLGQAHSRSRIGAPPQEAQPLYRTPQG</sequence>
<dbReference type="RefSeq" id="WP_131897700.1">
    <property type="nucleotide sequence ID" value="NZ_SMKZ01000030.1"/>
</dbReference>
<evidence type="ECO:0000256" key="1">
    <source>
        <dbReference type="SAM" id="MobiDB-lite"/>
    </source>
</evidence>
<evidence type="ECO:0008006" key="5">
    <source>
        <dbReference type="Google" id="ProtNLM"/>
    </source>
</evidence>
<dbReference type="Proteomes" id="UP000294739">
    <property type="component" value="Unassembled WGS sequence"/>
</dbReference>
<evidence type="ECO:0000313" key="3">
    <source>
        <dbReference type="EMBL" id="TDE07480.1"/>
    </source>
</evidence>
<dbReference type="EMBL" id="SMKZ01000030">
    <property type="protein sequence ID" value="TDE07480.1"/>
    <property type="molecule type" value="Genomic_DNA"/>
</dbReference>
<proteinExistence type="predicted"/>
<feature type="transmembrane region" description="Helical" evidence="2">
    <location>
        <begin position="43"/>
        <end position="65"/>
    </location>
</feature>
<gene>
    <name evidence="3" type="ORF">E1269_19800</name>
</gene>
<organism evidence="3 4">
    <name type="scientific">Jiangella asiatica</name>
    <dbReference type="NCBI Taxonomy" id="2530372"/>
    <lineage>
        <taxon>Bacteria</taxon>
        <taxon>Bacillati</taxon>
        <taxon>Actinomycetota</taxon>
        <taxon>Actinomycetes</taxon>
        <taxon>Jiangellales</taxon>
        <taxon>Jiangellaceae</taxon>
        <taxon>Jiangella</taxon>
    </lineage>
</organism>
<feature type="region of interest" description="Disordered" evidence="1">
    <location>
        <begin position="83"/>
        <end position="139"/>
    </location>
</feature>
<dbReference type="InParanoid" id="A0A4R5D6K6"/>
<evidence type="ECO:0000256" key="2">
    <source>
        <dbReference type="SAM" id="Phobius"/>
    </source>
</evidence>
<keyword evidence="2" id="KW-0812">Transmembrane</keyword>
<dbReference type="AlphaFoldDB" id="A0A4R5D6K6"/>
<evidence type="ECO:0000313" key="4">
    <source>
        <dbReference type="Proteomes" id="UP000294739"/>
    </source>
</evidence>
<reference evidence="3 4" key="1">
    <citation type="submission" date="2019-03" db="EMBL/GenBank/DDBJ databases">
        <title>Draft genome sequences of novel Actinobacteria.</title>
        <authorList>
            <person name="Sahin N."/>
            <person name="Ay H."/>
            <person name="Saygin H."/>
        </authorList>
    </citation>
    <scope>NUCLEOTIDE SEQUENCE [LARGE SCALE GENOMIC DNA]</scope>
    <source>
        <strain evidence="3 4">5K138</strain>
    </source>
</reference>
<keyword evidence="4" id="KW-1185">Reference proteome</keyword>
<accession>A0A4R5D6K6</accession>
<feature type="compositionally biased region" description="Basic and acidic residues" evidence="1">
    <location>
        <begin position="83"/>
        <end position="107"/>
    </location>
</feature>
<comment type="caution">
    <text evidence="3">The sequence shown here is derived from an EMBL/GenBank/DDBJ whole genome shotgun (WGS) entry which is preliminary data.</text>
</comment>
<keyword evidence="2" id="KW-0472">Membrane</keyword>
<dbReference type="OrthoDB" id="5192970at2"/>
<keyword evidence="2" id="KW-1133">Transmembrane helix</keyword>
<protein>
    <recommendedName>
        <fullName evidence="5">LapA family protein</fullName>
    </recommendedName>
</protein>